<dbReference type="OrthoDB" id="9797743at2"/>
<comment type="caution">
    <text evidence="1">The sequence shown here is derived from an EMBL/GenBank/DDBJ whole genome shotgun (WGS) entry which is preliminary data.</text>
</comment>
<dbReference type="InterPro" id="IPR023198">
    <property type="entry name" value="PGP-like_dom2"/>
</dbReference>
<dbReference type="Pfam" id="PF13419">
    <property type="entry name" value="HAD_2"/>
    <property type="match status" value="1"/>
</dbReference>
<sequence length="220" mass="25126">MVKGVIFDMDGLMFDTERLACVFWQQAGYELGKVFQMDFLYSFRGKNRKAVQEAFLKEYGPEFEFERCMDLKTKMQYEYMEKEGVPIKKGLLELLDYLKEHGIDKAVATSTGKKMAEMMLKRAGVYTYFDAFVYGDMIKRSKPAPDIFLKASEEIHVPIEECLVLEDSIAGVEAGKKAGAYVIHIPDLIVVPEEVKRGITAQMDSPDEVIGWLEHFSDTL</sequence>
<dbReference type="HOGENOM" id="CLU_045011_13_3_9"/>
<dbReference type="PANTHER" id="PTHR18901:SF38">
    <property type="entry name" value="PSEUDOURIDINE-5'-PHOSPHATASE"/>
    <property type="match status" value="1"/>
</dbReference>
<dbReference type="eggNOG" id="COG0637">
    <property type="taxonomic scope" value="Bacteria"/>
</dbReference>
<evidence type="ECO:0000313" key="2">
    <source>
        <dbReference type="Proteomes" id="UP000012589"/>
    </source>
</evidence>
<accession>N2BHQ5</accession>
<proteinExistence type="predicted"/>
<dbReference type="GO" id="GO:0016787">
    <property type="term" value="F:hydrolase activity"/>
    <property type="evidence" value="ECO:0007669"/>
    <property type="project" value="UniProtKB-KW"/>
</dbReference>
<dbReference type="CDD" id="cd07505">
    <property type="entry name" value="HAD_BPGM-like"/>
    <property type="match status" value="1"/>
</dbReference>
<dbReference type="NCBIfam" id="TIGR01509">
    <property type="entry name" value="HAD-SF-IA-v3"/>
    <property type="match status" value="1"/>
</dbReference>
<organism evidence="1 2">
    <name type="scientific">Eubacterium plexicaudatum ASF492</name>
    <dbReference type="NCBI Taxonomy" id="1235802"/>
    <lineage>
        <taxon>Bacteria</taxon>
        <taxon>Bacillati</taxon>
        <taxon>Bacillota</taxon>
        <taxon>Clostridia</taxon>
        <taxon>Eubacteriales</taxon>
        <taxon>Eubacteriaceae</taxon>
        <taxon>Eubacterium</taxon>
    </lineage>
</organism>
<gene>
    <name evidence="1" type="ORF">C823_00264</name>
</gene>
<reference evidence="1 2" key="1">
    <citation type="journal article" date="2014" name="Genome Announc.">
        <title>Draft genome sequences of the altered schaedler flora, a defined bacterial community from gnotobiotic mice.</title>
        <authorList>
            <person name="Wannemuehler M.J."/>
            <person name="Overstreet A.M."/>
            <person name="Ward D.V."/>
            <person name="Phillips G.J."/>
        </authorList>
    </citation>
    <scope>NUCLEOTIDE SEQUENCE [LARGE SCALE GENOMIC DNA]</scope>
    <source>
        <strain evidence="1 2">ASF492</strain>
    </source>
</reference>
<dbReference type="InterPro" id="IPR041492">
    <property type="entry name" value="HAD_2"/>
</dbReference>
<dbReference type="PATRIC" id="fig|1235802.3.peg.277"/>
<dbReference type="Gene3D" id="3.40.50.1000">
    <property type="entry name" value="HAD superfamily/HAD-like"/>
    <property type="match status" value="1"/>
</dbReference>
<dbReference type="STRING" id="1235802.C823_00264"/>
<dbReference type="EMBL" id="AQFT01000009">
    <property type="protein sequence ID" value="EMZ37940.1"/>
    <property type="molecule type" value="Genomic_DNA"/>
</dbReference>
<dbReference type="InterPro" id="IPR006439">
    <property type="entry name" value="HAD-SF_hydro_IA"/>
</dbReference>
<dbReference type="SFLD" id="SFLDS00003">
    <property type="entry name" value="Haloacid_Dehalogenase"/>
    <property type="match status" value="1"/>
</dbReference>
<dbReference type="Proteomes" id="UP000012589">
    <property type="component" value="Unassembled WGS sequence"/>
</dbReference>
<protein>
    <submittedName>
        <fullName evidence="1">HAD hydrolase, family IA</fullName>
    </submittedName>
</protein>
<dbReference type="InterPro" id="IPR036412">
    <property type="entry name" value="HAD-like_sf"/>
</dbReference>
<dbReference type="AlphaFoldDB" id="N2BHQ5"/>
<dbReference type="PANTHER" id="PTHR18901">
    <property type="entry name" value="2-DEOXYGLUCOSE-6-PHOSPHATE PHOSPHATASE 2"/>
    <property type="match status" value="1"/>
</dbReference>
<dbReference type="InterPro" id="IPR023214">
    <property type="entry name" value="HAD_sf"/>
</dbReference>
<name>N2BHQ5_9FIRM</name>
<keyword evidence="1" id="KW-0378">Hydrolase</keyword>
<evidence type="ECO:0000313" key="1">
    <source>
        <dbReference type="EMBL" id="EMZ37940.1"/>
    </source>
</evidence>
<dbReference type="SFLD" id="SFLDG01135">
    <property type="entry name" value="C1.5.6:_HAD__Beta-PGM__Phospha"/>
    <property type="match status" value="1"/>
</dbReference>
<dbReference type="SFLD" id="SFLDG01129">
    <property type="entry name" value="C1.5:_HAD__Beta-PGM__Phosphata"/>
    <property type="match status" value="1"/>
</dbReference>
<keyword evidence="2" id="KW-1185">Reference proteome</keyword>
<dbReference type="SUPFAM" id="SSF56784">
    <property type="entry name" value="HAD-like"/>
    <property type="match status" value="1"/>
</dbReference>
<dbReference type="Gene3D" id="1.10.150.240">
    <property type="entry name" value="Putative phosphatase, domain 2"/>
    <property type="match status" value="1"/>
</dbReference>
<dbReference type="PRINTS" id="PR00413">
    <property type="entry name" value="HADHALOGNASE"/>
</dbReference>